<dbReference type="GO" id="GO:0022857">
    <property type="term" value="F:transmembrane transporter activity"/>
    <property type="evidence" value="ECO:0007669"/>
    <property type="project" value="InterPro"/>
</dbReference>
<feature type="domain" description="VOC" evidence="6">
    <location>
        <begin position="563"/>
        <end position="683"/>
    </location>
</feature>
<dbReference type="InterPro" id="IPR037523">
    <property type="entry name" value="VOC_core"/>
</dbReference>
<dbReference type="Proteomes" id="UP000601435">
    <property type="component" value="Unassembled WGS sequence"/>
</dbReference>
<dbReference type="Pfam" id="PF03091">
    <property type="entry name" value="CutA1"/>
    <property type="match status" value="1"/>
</dbReference>
<dbReference type="PROSITE" id="PS51819">
    <property type="entry name" value="VOC"/>
    <property type="match status" value="1"/>
</dbReference>
<comment type="similarity">
    <text evidence="2">Belongs to the CutA family.</text>
</comment>
<dbReference type="InterPro" id="IPR004360">
    <property type="entry name" value="Glyas_Fos-R_dOase_dom"/>
</dbReference>
<feature type="transmembrane region" description="Helical" evidence="4">
    <location>
        <begin position="171"/>
        <end position="195"/>
    </location>
</feature>
<comment type="subcellular location">
    <subcellularLocation>
        <location evidence="1">Membrane</location>
        <topology evidence="1">Multi-pass membrane protein</topology>
    </subcellularLocation>
</comment>
<feature type="transmembrane region" description="Helical" evidence="4">
    <location>
        <begin position="527"/>
        <end position="546"/>
    </location>
</feature>
<feature type="transmembrane region" description="Helical" evidence="4">
    <location>
        <begin position="207"/>
        <end position="226"/>
    </location>
</feature>
<dbReference type="CDD" id="cd07253">
    <property type="entry name" value="GLOD5"/>
    <property type="match status" value="1"/>
</dbReference>
<proteinExistence type="inferred from homology"/>
<dbReference type="InterPro" id="IPR029068">
    <property type="entry name" value="Glyas_Bleomycin-R_OHBP_Dase"/>
</dbReference>
<dbReference type="Pfam" id="PF07690">
    <property type="entry name" value="MFS_1"/>
    <property type="match status" value="1"/>
</dbReference>
<name>A0A813A3L7_9DINO</name>
<evidence type="ECO:0000256" key="4">
    <source>
        <dbReference type="SAM" id="Phobius"/>
    </source>
</evidence>
<evidence type="ECO:0000256" key="3">
    <source>
        <dbReference type="SAM" id="MobiDB-lite"/>
    </source>
</evidence>
<feature type="transmembrane region" description="Helical" evidence="4">
    <location>
        <begin position="261"/>
        <end position="283"/>
    </location>
</feature>
<dbReference type="SUPFAM" id="SSF103473">
    <property type="entry name" value="MFS general substrate transporter"/>
    <property type="match status" value="1"/>
</dbReference>
<dbReference type="AlphaFoldDB" id="A0A813A3L7"/>
<feature type="transmembrane region" description="Helical" evidence="4">
    <location>
        <begin position="406"/>
        <end position="426"/>
    </location>
</feature>
<feature type="transmembrane region" description="Helical" evidence="4">
    <location>
        <begin position="238"/>
        <end position="255"/>
    </location>
</feature>
<dbReference type="SUPFAM" id="SSF54913">
    <property type="entry name" value="GlnB-like"/>
    <property type="match status" value="1"/>
</dbReference>
<dbReference type="InterPro" id="IPR020846">
    <property type="entry name" value="MFS_dom"/>
</dbReference>
<feature type="transmembrane region" description="Helical" evidence="4">
    <location>
        <begin position="495"/>
        <end position="515"/>
    </location>
</feature>
<dbReference type="PROSITE" id="PS50850">
    <property type="entry name" value="MFS"/>
    <property type="match status" value="1"/>
</dbReference>
<reference evidence="7" key="1">
    <citation type="submission" date="2021-02" db="EMBL/GenBank/DDBJ databases">
        <authorList>
            <person name="Dougan E. K."/>
            <person name="Rhodes N."/>
            <person name="Thang M."/>
            <person name="Chan C."/>
        </authorList>
    </citation>
    <scope>NUCLEOTIDE SEQUENCE</scope>
</reference>
<dbReference type="Pfam" id="PF00903">
    <property type="entry name" value="Glyoxalase"/>
    <property type="match status" value="1"/>
</dbReference>
<feature type="transmembrane region" description="Helical" evidence="4">
    <location>
        <begin position="368"/>
        <end position="386"/>
    </location>
</feature>
<evidence type="ECO:0000256" key="2">
    <source>
        <dbReference type="ARBA" id="ARBA00010169"/>
    </source>
</evidence>
<feature type="compositionally biased region" description="Basic and acidic residues" evidence="3">
    <location>
        <begin position="16"/>
        <end position="32"/>
    </location>
</feature>
<dbReference type="SUPFAM" id="SSF54593">
    <property type="entry name" value="Glyoxalase/Bleomycin resistance protein/Dihydroxybiphenyl dioxygenase"/>
    <property type="match status" value="1"/>
</dbReference>
<dbReference type="EMBL" id="CAJNJA010054643">
    <property type="protein sequence ID" value="CAE7853683.1"/>
    <property type="molecule type" value="Genomic_DNA"/>
</dbReference>
<keyword evidence="8" id="KW-1185">Reference proteome</keyword>
<dbReference type="Gene3D" id="1.20.1250.20">
    <property type="entry name" value="MFS general substrate transporter like domains"/>
    <property type="match status" value="2"/>
</dbReference>
<dbReference type="GO" id="GO:0010038">
    <property type="term" value="P:response to metal ion"/>
    <property type="evidence" value="ECO:0007669"/>
    <property type="project" value="InterPro"/>
</dbReference>
<sequence length="688" mass="72569">AGQRSGGRDSLAPDKAPPERAPPERAPPEKAAPRKGAPRQGTARQGDQRMDCKLLYVTAEDAAEAKALGRALVEARLAACANVIEKMTPIFWWEGAVQEGSEAILLAKTRADLVPAATQLLVERHSYDLPCVVALPIGPGHAPFLDWIGAETATPEAHGLAMAAPSARLTLTFSCLGHLYVHLFTAFYFVIVLSLEEVWSLPYHELVELWTLGALLVGLAALPAGWLGDRWSARGMMVLYFLGMGGAAIACGLVDQPTALLLGLAAIGLFASIYHPVGIAWLVKSSARRGKALGINGVFGAVGVAVAGLVAGTLIDLFSWRAAFIVPGVISVATGLALWVAVARGLVSEGARDSAGHRPSGRGEVLRVFLVFLLTMTVMGLLFQATQAALPKVFDLRLRDLVGEGAFGVGAVVAAVYTVGGAMQVLGGYMADRLPLKSLYVGAFLFQVPILAGIALLGGVPLILVAAISVLLSTAALPAENMLLARYTPERHRSLAYGAKFVLAFGTAPAAIWAVSQVQALTGEFTWLFALAAGLAAIATLAALQLPSERKTEKLPVMSLVDRLDHLVLTVEDIERSCAFYERALGLQREEFGAGRTALRFGRQKINLHPNPSPIDTKAGRPTPGSADICFIAAAPLAEVQRHLESLGIPLVAGPVPRTGACGPLTSLYLRDPDGNLVEVAAYEETPD</sequence>
<dbReference type="InterPro" id="IPR004323">
    <property type="entry name" value="Ion_tolerance_CutA"/>
</dbReference>
<feature type="domain" description="Major facilitator superfamily (MFS) profile" evidence="5">
    <location>
        <begin position="170"/>
        <end position="551"/>
    </location>
</feature>
<feature type="transmembrane region" description="Helical" evidence="4">
    <location>
        <begin position="324"/>
        <end position="347"/>
    </location>
</feature>
<accession>A0A813A3L7</accession>
<dbReference type="Gene3D" id="3.30.70.120">
    <property type="match status" value="1"/>
</dbReference>
<comment type="caution">
    <text evidence="7">The sequence shown here is derived from an EMBL/GenBank/DDBJ whole genome shotgun (WGS) entry which is preliminary data.</text>
</comment>
<dbReference type="OrthoDB" id="5371818at2759"/>
<feature type="region of interest" description="Disordered" evidence="3">
    <location>
        <begin position="1"/>
        <end position="47"/>
    </location>
</feature>
<feature type="transmembrane region" description="Helical" evidence="4">
    <location>
        <begin position="463"/>
        <end position="483"/>
    </location>
</feature>
<dbReference type="GO" id="GO:0005507">
    <property type="term" value="F:copper ion binding"/>
    <property type="evidence" value="ECO:0007669"/>
    <property type="project" value="TreeGrafter"/>
</dbReference>
<dbReference type="PANTHER" id="PTHR23419:SF8">
    <property type="entry name" value="FI09726P"/>
    <property type="match status" value="1"/>
</dbReference>
<gene>
    <name evidence="7" type="primary">glod5</name>
    <name evidence="7" type="ORF">SNEC2469_LOCUS26657</name>
</gene>
<dbReference type="Gene3D" id="3.10.180.10">
    <property type="entry name" value="2,3-Dihydroxybiphenyl 1,2-Dioxygenase, domain 1"/>
    <property type="match status" value="1"/>
</dbReference>
<feature type="transmembrane region" description="Helical" evidence="4">
    <location>
        <begin position="438"/>
        <end position="457"/>
    </location>
</feature>
<protein>
    <submittedName>
        <fullName evidence="7">Glod5 protein</fullName>
    </submittedName>
</protein>
<evidence type="ECO:0000313" key="8">
    <source>
        <dbReference type="Proteomes" id="UP000601435"/>
    </source>
</evidence>
<evidence type="ECO:0000313" key="7">
    <source>
        <dbReference type="EMBL" id="CAE7853683.1"/>
    </source>
</evidence>
<dbReference type="PANTHER" id="PTHR23419">
    <property type="entry name" value="DIVALENT CATION TOLERANCE CUTA-RELATED"/>
    <property type="match status" value="1"/>
</dbReference>
<evidence type="ECO:0000259" key="5">
    <source>
        <dbReference type="PROSITE" id="PS50850"/>
    </source>
</evidence>
<evidence type="ECO:0000256" key="1">
    <source>
        <dbReference type="ARBA" id="ARBA00004141"/>
    </source>
</evidence>
<dbReference type="InterPro" id="IPR011322">
    <property type="entry name" value="N-reg_PII-like_a/b"/>
</dbReference>
<feature type="transmembrane region" description="Helical" evidence="4">
    <location>
        <begin position="295"/>
        <end position="318"/>
    </location>
</feature>
<evidence type="ECO:0000259" key="6">
    <source>
        <dbReference type="PROSITE" id="PS51819"/>
    </source>
</evidence>
<keyword evidence="4" id="KW-0812">Transmembrane</keyword>
<dbReference type="InterPro" id="IPR015867">
    <property type="entry name" value="N-reg_PII/ATP_PRibTrfase_C"/>
</dbReference>
<feature type="non-terminal residue" evidence="7">
    <location>
        <position position="688"/>
    </location>
</feature>
<keyword evidence="4" id="KW-1133">Transmembrane helix</keyword>
<dbReference type="GO" id="GO:0016020">
    <property type="term" value="C:membrane"/>
    <property type="evidence" value="ECO:0007669"/>
    <property type="project" value="UniProtKB-SubCell"/>
</dbReference>
<dbReference type="InterPro" id="IPR011701">
    <property type="entry name" value="MFS"/>
</dbReference>
<dbReference type="InterPro" id="IPR036259">
    <property type="entry name" value="MFS_trans_sf"/>
</dbReference>
<keyword evidence="4" id="KW-0472">Membrane</keyword>
<organism evidence="7 8">
    <name type="scientific">Symbiodinium necroappetens</name>
    <dbReference type="NCBI Taxonomy" id="1628268"/>
    <lineage>
        <taxon>Eukaryota</taxon>
        <taxon>Sar</taxon>
        <taxon>Alveolata</taxon>
        <taxon>Dinophyceae</taxon>
        <taxon>Suessiales</taxon>
        <taxon>Symbiodiniaceae</taxon>
        <taxon>Symbiodinium</taxon>
    </lineage>
</organism>